<gene>
    <name evidence="3" type="ORF">RN605_05410</name>
    <name evidence="2" type="ORF">RN608_12110</name>
</gene>
<evidence type="ECO:0000313" key="2">
    <source>
        <dbReference type="EMBL" id="WNM18748.1"/>
    </source>
</evidence>
<dbReference type="EMBL" id="CP134878">
    <property type="protein sequence ID" value="WNM18748.1"/>
    <property type="molecule type" value="Genomic_DNA"/>
</dbReference>
<dbReference type="PANTHER" id="PTHR22916:SF3">
    <property type="entry name" value="UDP-GLCNAC:BETAGAL BETA-1,3-N-ACETYLGLUCOSAMINYLTRANSFERASE-LIKE PROTEIN 1"/>
    <property type="match status" value="1"/>
</dbReference>
<dbReference type="Pfam" id="PF00535">
    <property type="entry name" value="Glycos_transf_2"/>
    <property type="match status" value="1"/>
</dbReference>
<dbReference type="EC" id="2.4.-.-" evidence="2"/>
<feature type="domain" description="Glycosyltransferase 2-like" evidence="1">
    <location>
        <begin position="5"/>
        <end position="100"/>
    </location>
</feature>
<keyword evidence="4" id="KW-1185">Reference proteome</keyword>
<sequence length="308" mass="36432">MPYFSIIVPVFNKEKFVSKTIESILQQSFQEYEIIIINDGSTDESEKKINQFKDKRIRYYKTENQGVAKSRNFGISLSTADYICFLDADDYWFPNFLERFHFYSNQFKTEKVFACAIEIETKSKILPAFYSVKIIKEFEIVNFFKASKKESILWTSSVCIHKDVFDKIGVFDENLKISEDIDLWIRIGINYKILFINSILARYVYDDNSVSRNMNYIFEDYFFEKHTANEQKLPELKSYQDLNRFSSIIKYKVCGNYVKANELKNNIDLKGLEFKKRILLNLPETILIFLIRMKQFLAGIGLSKSVFR</sequence>
<evidence type="ECO:0000259" key="1">
    <source>
        <dbReference type="Pfam" id="PF00535"/>
    </source>
</evidence>
<dbReference type="EMBL" id="CP134890">
    <property type="protein sequence ID" value="WNM22799.1"/>
    <property type="molecule type" value="Genomic_DNA"/>
</dbReference>
<organism evidence="2">
    <name type="scientific">Flavobacterium capsici</name>
    <dbReference type="NCBI Taxonomy" id="3075618"/>
    <lineage>
        <taxon>Bacteria</taxon>
        <taxon>Pseudomonadati</taxon>
        <taxon>Bacteroidota</taxon>
        <taxon>Flavobacteriia</taxon>
        <taxon>Flavobacteriales</taxon>
        <taxon>Flavobacteriaceae</taxon>
        <taxon>Flavobacterium</taxon>
    </lineage>
</organism>
<dbReference type="KEGG" id="fcj:RN605_05410"/>
<reference evidence="2 4" key="1">
    <citation type="submission" date="2023-09" db="EMBL/GenBank/DDBJ databases">
        <title>Flavobacterium sp. a novel bacteria isolate from Pepper rhizosphere.</title>
        <authorList>
            <person name="Peng Y."/>
            <person name="Lee J."/>
        </authorList>
    </citation>
    <scope>NUCLEOTIDE SEQUENCE</scope>
    <source>
        <strain evidence="2">PMR2A8</strain>
        <strain evidence="3 4">PMTSA4</strain>
    </source>
</reference>
<evidence type="ECO:0000313" key="4">
    <source>
        <dbReference type="Proteomes" id="UP001304515"/>
    </source>
</evidence>
<accession>A0AA96JBN4</accession>
<dbReference type="CDD" id="cd00761">
    <property type="entry name" value="Glyco_tranf_GTA_type"/>
    <property type="match status" value="1"/>
</dbReference>
<dbReference type="RefSeq" id="WP_313322903.1">
    <property type="nucleotide sequence ID" value="NZ_CP134878.1"/>
</dbReference>
<dbReference type="Gene3D" id="3.90.550.10">
    <property type="entry name" value="Spore Coat Polysaccharide Biosynthesis Protein SpsA, Chain A"/>
    <property type="match status" value="1"/>
</dbReference>
<dbReference type="InterPro" id="IPR029044">
    <property type="entry name" value="Nucleotide-diphossugar_trans"/>
</dbReference>
<dbReference type="InterPro" id="IPR001173">
    <property type="entry name" value="Glyco_trans_2-like"/>
</dbReference>
<dbReference type="Proteomes" id="UP001304515">
    <property type="component" value="Chromosome"/>
</dbReference>
<keyword evidence="2" id="KW-0328">Glycosyltransferase</keyword>
<keyword evidence="2" id="KW-0808">Transferase</keyword>
<evidence type="ECO:0000313" key="3">
    <source>
        <dbReference type="EMBL" id="WNM22799.1"/>
    </source>
</evidence>
<dbReference type="AlphaFoldDB" id="A0AA96J301"/>
<name>A0AA96J301_9FLAO</name>
<protein>
    <submittedName>
        <fullName evidence="2">Glycosyltransferase family A protein</fullName>
        <ecNumber evidence="2">2.4.-.-</ecNumber>
    </submittedName>
</protein>
<dbReference type="SUPFAM" id="SSF53448">
    <property type="entry name" value="Nucleotide-diphospho-sugar transferases"/>
    <property type="match status" value="1"/>
</dbReference>
<dbReference type="GO" id="GO:0016758">
    <property type="term" value="F:hexosyltransferase activity"/>
    <property type="evidence" value="ECO:0007669"/>
    <property type="project" value="UniProtKB-ARBA"/>
</dbReference>
<dbReference type="PANTHER" id="PTHR22916">
    <property type="entry name" value="GLYCOSYLTRANSFERASE"/>
    <property type="match status" value="1"/>
</dbReference>
<proteinExistence type="predicted"/>
<accession>A0AA96J301</accession>